<dbReference type="GO" id="GO:0000155">
    <property type="term" value="F:phosphorelay sensor kinase activity"/>
    <property type="evidence" value="ECO:0007669"/>
    <property type="project" value="InterPro"/>
</dbReference>
<dbReference type="InterPro" id="IPR005467">
    <property type="entry name" value="His_kinase_dom"/>
</dbReference>
<evidence type="ECO:0000259" key="17">
    <source>
        <dbReference type="PROSITE" id="PS50109"/>
    </source>
</evidence>
<reference evidence="19 20" key="1">
    <citation type="submission" date="2017-02" db="EMBL/GenBank/DDBJ databases">
        <authorList>
            <person name="Peterson S.W."/>
        </authorList>
    </citation>
    <scope>NUCLEOTIDE SEQUENCE [LARGE SCALE GENOMIC DNA]</scope>
    <source>
        <strain evidence="19 20">CIP104813</strain>
    </source>
</reference>
<dbReference type="InterPro" id="IPR036890">
    <property type="entry name" value="HATPase_C_sf"/>
</dbReference>
<feature type="domain" description="Histidine kinase" evidence="17">
    <location>
        <begin position="289"/>
        <end position="506"/>
    </location>
</feature>
<accession>A0A1X6WZV7</accession>
<dbReference type="PROSITE" id="PS50885">
    <property type="entry name" value="HAMP"/>
    <property type="match status" value="1"/>
</dbReference>
<keyword evidence="5" id="KW-0597">Phosphoprotein</keyword>
<dbReference type="GO" id="GO:0000156">
    <property type="term" value="F:phosphorelay response regulator activity"/>
    <property type="evidence" value="ECO:0007669"/>
    <property type="project" value="TreeGrafter"/>
</dbReference>
<dbReference type="PANTHER" id="PTHR42878">
    <property type="entry name" value="TWO-COMPONENT HISTIDINE KINASE"/>
    <property type="match status" value="1"/>
</dbReference>
<dbReference type="FunFam" id="3.30.565.10:FF:000013">
    <property type="entry name" value="Two-component sensor histidine kinase"/>
    <property type="match status" value="1"/>
</dbReference>
<dbReference type="GO" id="GO:0007234">
    <property type="term" value="P:osmosensory signaling via phosphorelay pathway"/>
    <property type="evidence" value="ECO:0007669"/>
    <property type="project" value="TreeGrafter"/>
</dbReference>
<dbReference type="InterPro" id="IPR003660">
    <property type="entry name" value="HAMP_dom"/>
</dbReference>
<feature type="transmembrane region" description="Helical" evidence="16">
    <location>
        <begin position="20"/>
        <end position="50"/>
    </location>
</feature>
<keyword evidence="8" id="KW-0547">Nucleotide-binding</keyword>
<dbReference type="CDD" id="cd00082">
    <property type="entry name" value="HisKA"/>
    <property type="match status" value="1"/>
</dbReference>
<dbReference type="InterPro" id="IPR003661">
    <property type="entry name" value="HisK_dim/P_dom"/>
</dbReference>
<keyword evidence="12" id="KW-0902">Two-component regulatory system</keyword>
<keyword evidence="9 19" id="KW-0418">Kinase</keyword>
<feature type="domain" description="HAMP" evidence="18">
    <location>
        <begin position="222"/>
        <end position="274"/>
    </location>
</feature>
<sequence length="530" mass="56564">MRPVRAPWRRLLGALDPRGWSLTVRVVTVTVLLSSLAVLAVGGYLSSVIADGLFTQRRDRVVAESLTTRSGLVETLNADTGRGQGQELDTVAQFVQDTREGGADAGGREIALVPAGAQGTVSVISTDRVLTDLIDPELSAAVASAPDSLRLRSVEIRRDGRSEPGLLVGTRVAVPGAGGYDLYLLYSLQPEQDTLSFIQRVMLGGGLVLEALVVGIGIVVARLVTTPLRRAATAAERIAAGDLSSRVRVSGGDELARVGTSFNDMAASLEQKVDDLTELSRVQQRFVSDVSHELRTPLTTIRMAASVLDGAREGFPPDVDRTTQLLTAQVARFEGLLEELLEISRYDAGAVELDAQVHDLRAIAERSAEDVRALAAARGSELILDLGDDDLEFEADARRIDRILRNLLTNAIEHGGGRPVRLEAAGTADAVAVAVIDRGVGLDDAEAARVFDRFWRADPSRARTVGGTGLGLAISLEDAQAHGGRLQAWGRRGEGAVFLLTLPRQAGATLRAEAAPLPLMRCLGHQEERR</sequence>
<evidence type="ECO:0000256" key="12">
    <source>
        <dbReference type="ARBA" id="ARBA00023012"/>
    </source>
</evidence>
<comment type="subcellular location">
    <subcellularLocation>
        <location evidence="2">Cell membrane</location>
        <topology evidence="2">Multi-pass membrane protein</topology>
    </subcellularLocation>
</comment>
<dbReference type="GO" id="GO:0030295">
    <property type="term" value="F:protein kinase activator activity"/>
    <property type="evidence" value="ECO:0007669"/>
    <property type="project" value="TreeGrafter"/>
</dbReference>
<dbReference type="Gene3D" id="3.30.565.10">
    <property type="entry name" value="Histidine kinase-like ATPase, C-terminal domain"/>
    <property type="match status" value="1"/>
</dbReference>
<dbReference type="GO" id="GO:0005524">
    <property type="term" value="F:ATP binding"/>
    <property type="evidence" value="ECO:0007669"/>
    <property type="project" value="UniProtKB-KW"/>
</dbReference>
<dbReference type="InterPro" id="IPR047669">
    <property type="entry name" value="MtrAB_MtrB"/>
</dbReference>
<evidence type="ECO:0000256" key="11">
    <source>
        <dbReference type="ARBA" id="ARBA00022989"/>
    </source>
</evidence>
<dbReference type="GO" id="GO:0005886">
    <property type="term" value="C:plasma membrane"/>
    <property type="evidence" value="ECO:0007669"/>
    <property type="project" value="UniProtKB-SubCell"/>
</dbReference>
<dbReference type="PRINTS" id="PR00344">
    <property type="entry name" value="BCTRLSENSOR"/>
</dbReference>
<evidence type="ECO:0000259" key="18">
    <source>
        <dbReference type="PROSITE" id="PS50885"/>
    </source>
</evidence>
<evidence type="ECO:0000256" key="7">
    <source>
        <dbReference type="ARBA" id="ARBA00022692"/>
    </source>
</evidence>
<evidence type="ECO:0000313" key="20">
    <source>
        <dbReference type="Proteomes" id="UP000195981"/>
    </source>
</evidence>
<keyword evidence="11 16" id="KW-1133">Transmembrane helix</keyword>
<dbReference type="NCBIfam" id="NF040691">
    <property type="entry name" value="MtrAB_MtrB"/>
    <property type="match status" value="1"/>
</dbReference>
<dbReference type="EC" id="2.7.13.3" evidence="3"/>
<evidence type="ECO:0000256" key="4">
    <source>
        <dbReference type="ARBA" id="ARBA00022475"/>
    </source>
</evidence>
<dbReference type="InterPro" id="IPR003594">
    <property type="entry name" value="HATPase_dom"/>
</dbReference>
<dbReference type="SMART" id="SM00304">
    <property type="entry name" value="HAMP"/>
    <property type="match status" value="1"/>
</dbReference>
<dbReference type="Gene3D" id="1.10.287.130">
    <property type="match status" value="1"/>
</dbReference>
<evidence type="ECO:0000256" key="10">
    <source>
        <dbReference type="ARBA" id="ARBA00022840"/>
    </source>
</evidence>
<keyword evidence="4" id="KW-1003">Cell membrane</keyword>
<dbReference type="Pfam" id="PF00512">
    <property type="entry name" value="HisKA"/>
    <property type="match status" value="1"/>
</dbReference>
<dbReference type="CDD" id="cd06225">
    <property type="entry name" value="HAMP"/>
    <property type="match status" value="1"/>
</dbReference>
<dbReference type="Pfam" id="PF02518">
    <property type="entry name" value="HATPase_c"/>
    <property type="match status" value="1"/>
</dbReference>
<keyword evidence="20" id="KW-1185">Reference proteome</keyword>
<evidence type="ECO:0000256" key="5">
    <source>
        <dbReference type="ARBA" id="ARBA00022553"/>
    </source>
</evidence>
<evidence type="ECO:0000256" key="6">
    <source>
        <dbReference type="ARBA" id="ARBA00022679"/>
    </source>
</evidence>
<dbReference type="AlphaFoldDB" id="A0A1X6WZV7"/>
<dbReference type="Gene3D" id="6.10.340.10">
    <property type="match status" value="1"/>
</dbReference>
<name>A0A1X6WZV7_9MICO</name>
<dbReference type="OrthoDB" id="9786919at2"/>
<dbReference type="Proteomes" id="UP000195981">
    <property type="component" value="Unassembled WGS sequence"/>
</dbReference>
<protein>
    <recommendedName>
        <fullName evidence="14">Sensor histidine kinase MtrB</fullName>
        <ecNumber evidence="3">2.7.13.3</ecNumber>
    </recommendedName>
    <alternativeName>
        <fullName evidence="15">Sensor-like histidine kinase SenX3</fullName>
    </alternativeName>
</protein>
<dbReference type="FunFam" id="1.10.287.130:FF:000010">
    <property type="entry name" value="Two-component sensor histidine kinase"/>
    <property type="match status" value="1"/>
</dbReference>
<evidence type="ECO:0000256" key="14">
    <source>
        <dbReference type="ARBA" id="ARBA00035305"/>
    </source>
</evidence>
<feature type="transmembrane region" description="Helical" evidence="16">
    <location>
        <begin position="201"/>
        <end position="224"/>
    </location>
</feature>
<keyword evidence="7 16" id="KW-0812">Transmembrane</keyword>
<evidence type="ECO:0000256" key="3">
    <source>
        <dbReference type="ARBA" id="ARBA00012438"/>
    </source>
</evidence>
<evidence type="ECO:0000256" key="1">
    <source>
        <dbReference type="ARBA" id="ARBA00000085"/>
    </source>
</evidence>
<dbReference type="InterPro" id="IPR050351">
    <property type="entry name" value="BphY/WalK/GraS-like"/>
</dbReference>
<evidence type="ECO:0000256" key="2">
    <source>
        <dbReference type="ARBA" id="ARBA00004651"/>
    </source>
</evidence>
<dbReference type="InterPro" id="IPR004358">
    <property type="entry name" value="Sig_transdc_His_kin-like_C"/>
</dbReference>
<evidence type="ECO:0000256" key="9">
    <source>
        <dbReference type="ARBA" id="ARBA00022777"/>
    </source>
</evidence>
<dbReference type="SUPFAM" id="SSF55874">
    <property type="entry name" value="ATPase domain of HSP90 chaperone/DNA topoisomerase II/histidine kinase"/>
    <property type="match status" value="1"/>
</dbReference>
<dbReference type="EMBL" id="FWFG01000050">
    <property type="protein sequence ID" value="SLM90735.1"/>
    <property type="molecule type" value="Genomic_DNA"/>
</dbReference>
<gene>
    <name evidence="19" type="ORF">FM110_05430</name>
</gene>
<evidence type="ECO:0000256" key="15">
    <source>
        <dbReference type="ARBA" id="ARBA00039401"/>
    </source>
</evidence>
<dbReference type="InterPro" id="IPR036097">
    <property type="entry name" value="HisK_dim/P_sf"/>
</dbReference>
<evidence type="ECO:0000256" key="16">
    <source>
        <dbReference type="SAM" id="Phobius"/>
    </source>
</evidence>
<dbReference type="SUPFAM" id="SSF158472">
    <property type="entry name" value="HAMP domain-like"/>
    <property type="match status" value="1"/>
</dbReference>
<dbReference type="Pfam" id="PF00672">
    <property type="entry name" value="HAMP"/>
    <property type="match status" value="1"/>
</dbReference>
<dbReference type="SMART" id="SM00387">
    <property type="entry name" value="HATPase_c"/>
    <property type="match status" value="1"/>
</dbReference>
<dbReference type="PROSITE" id="PS50109">
    <property type="entry name" value="HIS_KIN"/>
    <property type="match status" value="1"/>
</dbReference>
<evidence type="ECO:0000256" key="8">
    <source>
        <dbReference type="ARBA" id="ARBA00022741"/>
    </source>
</evidence>
<proteinExistence type="predicted"/>
<keyword evidence="6 19" id="KW-0808">Transferase</keyword>
<dbReference type="SUPFAM" id="SSF47384">
    <property type="entry name" value="Homodimeric domain of signal transducing histidine kinase"/>
    <property type="match status" value="1"/>
</dbReference>
<dbReference type="PANTHER" id="PTHR42878:SF7">
    <property type="entry name" value="SENSOR HISTIDINE KINASE GLRK"/>
    <property type="match status" value="1"/>
</dbReference>
<dbReference type="CDD" id="cd00075">
    <property type="entry name" value="HATPase"/>
    <property type="match status" value="1"/>
</dbReference>
<organism evidence="19 20">
    <name type="scientific">Brachybacterium nesterenkovii</name>
    <dbReference type="NCBI Taxonomy" id="47847"/>
    <lineage>
        <taxon>Bacteria</taxon>
        <taxon>Bacillati</taxon>
        <taxon>Actinomycetota</taxon>
        <taxon>Actinomycetes</taxon>
        <taxon>Micrococcales</taxon>
        <taxon>Dermabacteraceae</taxon>
        <taxon>Brachybacterium</taxon>
    </lineage>
</organism>
<comment type="catalytic activity">
    <reaction evidence="1">
        <text>ATP + protein L-histidine = ADP + protein N-phospho-L-histidine.</text>
        <dbReference type="EC" id="2.7.13.3"/>
    </reaction>
</comment>
<dbReference type="SMART" id="SM00388">
    <property type="entry name" value="HisKA"/>
    <property type="match status" value="1"/>
</dbReference>
<dbReference type="RefSeq" id="WP_087103394.1">
    <property type="nucleotide sequence ID" value="NZ_FWFG01000050.1"/>
</dbReference>
<evidence type="ECO:0000313" key="19">
    <source>
        <dbReference type="EMBL" id="SLM90735.1"/>
    </source>
</evidence>
<keyword evidence="10" id="KW-0067">ATP-binding</keyword>
<keyword evidence="13 16" id="KW-0472">Membrane</keyword>
<evidence type="ECO:0000256" key="13">
    <source>
        <dbReference type="ARBA" id="ARBA00023136"/>
    </source>
</evidence>